<evidence type="ECO:0000313" key="8">
    <source>
        <dbReference type="Proteomes" id="UP000233491"/>
    </source>
</evidence>
<dbReference type="Gene3D" id="3.40.350.10">
    <property type="entry name" value="Creatinase/prolidase N-terminal domain"/>
    <property type="match status" value="2"/>
</dbReference>
<dbReference type="GO" id="GO:0046872">
    <property type="term" value="F:metal ion binding"/>
    <property type="evidence" value="ECO:0007669"/>
    <property type="project" value="UniProtKB-KW"/>
</dbReference>
<keyword evidence="8" id="KW-1185">Reference proteome</keyword>
<dbReference type="OrthoDB" id="9806388at2"/>
<comment type="similarity">
    <text evidence="1">Belongs to the peptidase M24B family.</text>
</comment>
<dbReference type="RefSeq" id="WP_101287141.1">
    <property type="nucleotide sequence ID" value="NZ_FOUQ01000011.1"/>
</dbReference>
<keyword evidence="3" id="KW-0378">Hydrolase</keyword>
<evidence type="ECO:0000259" key="6">
    <source>
        <dbReference type="Pfam" id="PF16188"/>
    </source>
</evidence>
<accession>A0A1I4VER1</accession>
<reference evidence="7 8" key="1">
    <citation type="submission" date="2017-12" db="EMBL/GenBank/DDBJ databases">
        <title>Anaerobic carbon monoxide metabolism by Pleomorphomonas carboxyditropha sp. nov., a new mesophilic hydrogenogenic carboxidotroph.</title>
        <authorList>
            <person name="Esquivel-Elizondo S."/>
            <person name="Krajmalnik-Brown R."/>
        </authorList>
    </citation>
    <scope>NUCLEOTIDE SEQUENCE [LARGE SCALE GENOMIC DNA]</scope>
    <source>
        <strain evidence="7 8">R5-392</strain>
    </source>
</reference>
<sequence>MFQTFDNVSDPSHGKARLAALRGELKRQGLKGFLVPLADEHQGEYIPAAARRLLWLTGFAGSAGLAIVLDDRAAIFVDGRYTLQVREQVDLTVIEPHHLIEEPPHDWLKTVARKGDRIGFDPWLMTAAEVGRFEAALAAIGAEFVAVDANPVDAVWPDRPEPPKGRVSLFPESLAGESAEQKLARLGEAIGKAGAEAAVLTRPDSIAWAFNIRGQDVPHTPEALSFAILRKDGRPSLFIDGAKLDNVVRDRLEQIAGVEPPAGFASALTALGGSVLVDKASAAFEVVRRIEAGGGKVVAGADPVLLPKALKNPTELQGIRAAHVRDGVAMVRFLAWIDREAPKGGLDEIAVTRKLEEFRRETGALRDISFETIAGAGPNAAIPHYHVSTASNRKVEMDGILLVDSGAQYQDGTTDITRTMIVGTPSEEMADRFTRVLIGHIRLTLARFPKGTTGAHLDVLAREKLWEAGLDFDHGTGHGVGHYLSVHEGPARIAKTGHVPLEPGMLMSNEPGFYKAGAWGIRIENLVVVTAPEAIDGGERPMMGFETVTLCPIDRRLVRPALMTERERAWLDAYHAEVRGKLLPLLTDEADRAWLIAATAPIPA</sequence>
<dbReference type="Pfam" id="PF00557">
    <property type="entry name" value="Peptidase_M24"/>
    <property type="match status" value="1"/>
</dbReference>
<evidence type="ECO:0000256" key="2">
    <source>
        <dbReference type="ARBA" id="ARBA00022723"/>
    </source>
</evidence>
<dbReference type="SUPFAM" id="SSF53092">
    <property type="entry name" value="Creatinase/prolidase N-terminal domain"/>
    <property type="match status" value="1"/>
</dbReference>
<dbReference type="InterPro" id="IPR029149">
    <property type="entry name" value="Creatin/AminoP/Spt16_N"/>
</dbReference>
<feature type="domain" description="Peptidase M24" evidence="4">
    <location>
        <begin position="318"/>
        <end position="531"/>
    </location>
</feature>
<dbReference type="GO" id="GO:0070006">
    <property type="term" value="F:metalloaminopeptidase activity"/>
    <property type="evidence" value="ECO:0007669"/>
    <property type="project" value="InterPro"/>
</dbReference>
<keyword evidence="2" id="KW-0479">Metal-binding</keyword>
<evidence type="ECO:0000259" key="5">
    <source>
        <dbReference type="Pfam" id="PF01321"/>
    </source>
</evidence>
<dbReference type="InterPro" id="IPR033740">
    <property type="entry name" value="Pept_M24B"/>
</dbReference>
<evidence type="ECO:0000259" key="4">
    <source>
        <dbReference type="Pfam" id="PF00557"/>
    </source>
</evidence>
<dbReference type="GO" id="GO:0005737">
    <property type="term" value="C:cytoplasm"/>
    <property type="evidence" value="ECO:0007669"/>
    <property type="project" value="UniProtKB-ARBA"/>
</dbReference>
<evidence type="ECO:0000313" key="7">
    <source>
        <dbReference type="EMBL" id="PKR90045.1"/>
    </source>
</evidence>
<evidence type="ECO:0000256" key="1">
    <source>
        <dbReference type="ARBA" id="ARBA00008766"/>
    </source>
</evidence>
<protein>
    <submittedName>
        <fullName evidence="7">X-Pro aminopeptidase</fullName>
    </submittedName>
</protein>
<feature type="domain" description="Creatinase N-terminal" evidence="5">
    <location>
        <begin position="17"/>
        <end position="148"/>
    </location>
</feature>
<dbReference type="InterPro" id="IPR000994">
    <property type="entry name" value="Pept_M24"/>
</dbReference>
<dbReference type="Proteomes" id="UP000233491">
    <property type="component" value="Unassembled WGS sequence"/>
</dbReference>
<dbReference type="SUPFAM" id="SSF55920">
    <property type="entry name" value="Creatinase/aminopeptidase"/>
    <property type="match status" value="1"/>
</dbReference>
<dbReference type="Gene3D" id="3.90.230.10">
    <property type="entry name" value="Creatinase/methionine aminopeptidase superfamily"/>
    <property type="match status" value="1"/>
</dbReference>
<dbReference type="InterPro" id="IPR036005">
    <property type="entry name" value="Creatinase/aminopeptidase-like"/>
</dbReference>
<dbReference type="FunFam" id="3.90.230.10:FF:000009">
    <property type="entry name" value="xaa-Pro aminopeptidase 2"/>
    <property type="match status" value="1"/>
</dbReference>
<dbReference type="Pfam" id="PF01321">
    <property type="entry name" value="Creatinase_N"/>
    <property type="match status" value="1"/>
</dbReference>
<dbReference type="CDD" id="cd01085">
    <property type="entry name" value="APP"/>
    <property type="match status" value="1"/>
</dbReference>
<dbReference type="InterPro" id="IPR032416">
    <property type="entry name" value="Peptidase_M24_C"/>
</dbReference>
<dbReference type="PANTHER" id="PTHR43763:SF6">
    <property type="entry name" value="XAA-PRO AMINOPEPTIDASE 1"/>
    <property type="match status" value="1"/>
</dbReference>
<gene>
    <name evidence="7" type="ORF">CXZ10_01245</name>
</gene>
<keyword evidence="7" id="KW-0645">Protease</keyword>
<dbReference type="InterPro" id="IPR050422">
    <property type="entry name" value="X-Pro_aminopeptidase_P"/>
</dbReference>
<dbReference type="PANTHER" id="PTHR43763">
    <property type="entry name" value="XAA-PRO AMINOPEPTIDASE 1"/>
    <property type="match status" value="1"/>
</dbReference>
<evidence type="ECO:0000256" key="3">
    <source>
        <dbReference type="ARBA" id="ARBA00022801"/>
    </source>
</evidence>
<dbReference type="AlphaFoldDB" id="A0A1I4VER1"/>
<dbReference type="Pfam" id="PF16188">
    <property type="entry name" value="Peptidase_M24_C"/>
    <property type="match status" value="1"/>
</dbReference>
<organism evidence="7 8">
    <name type="scientific">Pleomorphomonas diazotrophica</name>
    <dbReference type="NCBI Taxonomy" id="1166257"/>
    <lineage>
        <taxon>Bacteria</taxon>
        <taxon>Pseudomonadati</taxon>
        <taxon>Pseudomonadota</taxon>
        <taxon>Alphaproteobacteria</taxon>
        <taxon>Hyphomicrobiales</taxon>
        <taxon>Pleomorphomonadaceae</taxon>
        <taxon>Pleomorphomonas</taxon>
    </lineage>
</organism>
<comment type="caution">
    <text evidence="7">The sequence shown here is derived from an EMBL/GenBank/DDBJ whole genome shotgun (WGS) entry which is preliminary data.</text>
</comment>
<dbReference type="Pfam" id="PF16189">
    <property type="entry name" value="Creatinase_N_2"/>
    <property type="match status" value="1"/>
</dbReference>
<keyword evidence="7" id="KW-0031">Aminopeptidase</keyword>
<proteinExistence type="inferred from homology"/>
<feature type="domain" description="Peptidase M24 C-terminal" evidence="6">
    <location>
        <begin position="541"/>
        <end position="602"/>
    </location>
</feature>
<name>A0A1I4VER1_9HYPH</name>
<dbReference type="EMBL" id="PJNW01000002">
    <property type="protein sequence ID" value="PKR90045.1"/>
    <property type="molecule type" value="Genomic_DNA"/>
</dbReference>
<dbReference type="InterPro" id="IPR000587">
    <property type="entry name" value="Creatinase_N"/>
</dbReference>